<dbReference type="InterPro" id="IPR041682">
    <property type="entry name" value="AAA_14"/>
</dbReference>
<dbReference type="PANTHER" id="PTHR43566">
    <property type="entry name" value="CONSERVED PROTEIN"/>
    <property type="match status" value="1"/>
</dbReference>
<gene>
    <name evidence="3" type="ORF">NCTC13316_00839</name>
</gene>
<feature type="domain" description="DUF4143" evidence="2">
    <location>
        <begin position="198"/>
        <end position="255"/>
    </location>
</feature>
<dbReference type="Pfam" id="PF13635">
    <property type="entry name" value="DUF4143"/>
    <property type="match status" value="1"/>
</dbReference>
<dbReference type="RefSeq" id="WP_115330443.1">
    <property type="nucleotide sequence ID" value="NZ_CAAAHP010000004.1"/>
</dbReference>
<dbReference type="InterPro" id="IPR025420">
    <property type="entry name" value="DUF4143"/>
</dbReference>
<dbReference type="Gene3D" id="3.40.50.300">
    <property type="entry name" value="P-loop containing nucleotide triphosphate hydrolases"/>
    <property type="match status" value="1"/>
</dbReference>
<feature type="domain" description="AAA" evidence="1">
    <location>
        <begin position="17"/>
        <end position="137"/>
    </location>
</feature>
<name>A0A378JRJ1_9GAMM</name>
<evidence type="ECO:0000313" key="4">
    <source>
        <dbReference type="Proteomes" id="UP000254794"/>
    </source>
</evidence>
<dbReference type="InterPro" id="IPR027417">
    <property type="entry name" value="P-loop_NTPase"/>
</dbReference>
<evidence type="ECO:0000259" key="2">
    <source>
        <dbReference type="Pfam" id="PF13635"/>
    </source>
</evidence>
<dbReference type="EMBL" id="UGOD01000001">
    <property type="protein sequence ID" value="STX50752.1"/>
    <property type="molecule type" value="Genomic_DNA"/>
</dbReference>
<dbReference type="SUPFAM" id="SSF52540">
    <property type="entry name" value="P-loop containing nucleoside triphosphate hydrolases"/>
    <property type="match status" value="1"/>
</dbReference>
<evidence type="ECO:0000313" key="3">
    <source>
        <dbReference type="EMBL" id="STX50752.1"/>
    </source>
</evidence>
<keyword evidence="4" id="KW-1185">Reference proteome</keyword>
<dbReference type="PANTHER" id="PTHR43566:SF2">
    <property type="entry name" value="DUF4143 DOMAIN-CONTAINING PROTEIN"/>
    <property type="match status" value="1"/>
</dbReference>
<organism evidence="3 4">
    <name type="scientific">Legionella busanensis</name>
    <dbReference type="NCBI Taxonomy" id="190655"/>
    <lineage>
        <taxon>Bacteria</taxon>
        <taxon>Pseudomonadati</taxon>
        <taxon>Pseudomonadota</taxon>
        <taxon>Gammaproteobacteria</taxon>
        <taxon>Legionellales</taxon>
        <taxon>Legionellaceae</taxon>
        <taxon>Legionella</taxon>
    </lineage>
</organism>
<sequence>MFKRYIKTNIYNALSDTPIVYIMGPRQSGKTTIVKDVINETWEYITFDDMTQLNLAKLDPVDFIRNIPADKSIVLDEVQRLPEIFVSIKQAIDENRTAGRFLLTGSANALLLPTLSDSLAGRMEIIPLTTLSEYEILDRKPTFLSKLMEGKAPNTKEIRIRDYLIKRIVTGCFPEPVQKENEPRIQAWYNNYLLSLIQKDIQDLGHIEHHSEMTKLLKALTLYSGNLINFTELGSKLEMHRQTVKKYTSLNLTIMEITKC</sequence>
<dbReference type="AlphaFoldDB" id="A0A378JRJ1"/>
<proteinExistence type="predicted"/>
<protein>
    <submittedName>
        <fullName evidence="3">ATPase</fullName>
    </submittedName>
</protein>
<accession>A0A378JRJ1</accession>
<reference evidence="3 4" key="1">
    <citation type="submission" date="2018-06" db="EMBL/GenBank/DDBJ databases">
        <authorList>
            <consortium name="Pathogen Informatics"/>
            <person name="Doyle S."/>
        </authorList>
    </citation>
    <scope>NUCLEOTIDE SEQUENCE [LARGE SCALE GENOMIC DNA]</scope>
    <source>
        <strain evidence="3 4">NCTC13316</strain>
    </source>
</reference>
<evidence type="ECO:0000259" key="1">
    <source>
        <dbReference type="Pfam" id="PF13173"/>
    </source>
</evidence>
<dbReference type="Pfam" id="PF13173">
    <property type="entry name" value="AAA_14"/>
    <property type="match status" value="1"/>
</dbReference>
<dbReference type="OrthoDB" id="9771844at2"/>
<dbReference type="Proteomes" id="UP000254794">
    <property type="component" value="Unassembled WGS sequence"/>
</dbReference>